<protein>
    <submittedName>
        <fullName evidence="3">Uncharacterized protein</fullName>
    </submittedName>
</protein>
<dbReference type="Pfam" id="PF01190">
    <property type="entry name" value="Pollen_Ole_e_1"/>
    <property type="match status" value="1"/>
</dbReference>
<name>A0AAD5IZE7_ACENE</name>
<evidence type="ECO:0000313" key="3">
    <source>
        <dbReference type="EMBL" id="KAI9181023.1"/>
    </source>
</evidence>
<dbReference type="PANTHER" id="PTHR33935">
    <property type="entry name" value="OS10G0148100 PROTEIN"/>
    <property type="match status" value="1"/>
</dbReference>
<feature type="region of interest" description="Disordered" evidence="1">
    <location>
        <begin position="280"/>
        <end position="334"/>
    </location>
</feature>
<evidence type="ECO:0000256" key="1">
    <source>
        <dbReference type="SAM" id="MobiDB-lite"/>
    </source>
</evidence>
<feature type="chain" id="PRO_5042065188" evidence="2">
    <location>
        <begin position="28"/>
        <end position="334"/>
    </location>
</feature>
<dbReference type="AlphaFoldDB" id="A0AAD5IZE7"/>
<evidence type="ECO:0000256" key="2">
    <source>
        <dbReference type="SAM" id="SignalP"/>
    </source>
</evidence>
<gene>
    <name evidence="3" type="ORF">LWI28_010496</name>
</gene>
<organism evidence="3 4">
    <name type="scientific">Acer negundo</name>
    <name type="common">Box elder</name>
    <dbReference type="NCBI Taxonomy" id="4023"/>
    <lineage>
        <taxon>Eukaryota</taxon>
        <taxon>Viridiplantae</taxon>
        <taxon>Streptophyta</taxon>
        <taxon>Embryophyta</taxon>
        <taxon>Tracheophyta</taxon>
        <taxon>Spermatophyta</taxon>
        <taxon>Magnoliopsida</taxon>
        <taxon>eudicotyledons</taxon>
        <taxon>Gunneridae</taxon>
        <taxon>Pentapetalae</taxon>
        <taxon>rosids</taxon>
        <taxon>malvids</taxon>
        <taxon>Sapindales</taxon>
        <taxon>Sapindaceae</taxon>
        <taxon>Hippocastanoideae</taxon>
        <taxon>Acereae</taxon>
        <taxon>Acer</taxon>
    </lineage>
</organism>
<accession>A0AAD5IZE7</accession>
<reference evidence="3" key="2">
    <citation type="submission" date="2023-02" db="EMBL/GenBank/DDBJ databases">
        <authorList>
            <person name="Swenson N.G."/>
            <person name="Wegrzyn J.L."/>
            <person name="Mcevoy S.L."/>
        </authorList>
    </citation>
    <scope>NUCLEOTIDE SEQUENCE</scope>
    <source>
        <strain evidence="3">91603</strain>
        <tissue evidence="3">Leaf</tissue>
    </source>
</reference>
<keyword evidence="4" id="KW-1185">Reference proteome</keyword>
<feature type="signal peptide" evidence="2">
    <location>
        <begin position="1"/>
        <end position="27"/>
    </location>
</feature>
<keyword evidence="2" id="KW-0732">Signal</keyword>
<feature type="region of interest" description="Disordered" evidence="1">
    <location>
        <begin position="208"/>
        <end position="237"/>
    </location>
</feature>
<sequence length="334" mass="36582">MWIRPVSREVLLCFLVSLLLASGFCHGYDHQKVEVVGNGECVDCEQNNFKTSQAFSGLKVTIDCQPENGEFKTRGIGELDEDGKFTVLLPDEMVEDGKLKEECYAQLHSSASASAGAGTPCPAHGGLESSKIVFKTKNDDKHIFGLPGKLKFLPVTCASALFWPHFKHQPLPKLFLPKFPPLKSFGHPNFKKPLLPLPPILPKSLPPKPPVFEKPLPPPPTPKPFPPKPPLVKPPPIPKVLPPPAPIYKPKPPVPKVLPPKPPLLKPPFPKVLPPKPPLLKPPFPKVLPPKPPLLKPPFPKVLPPHKPPPPPFPKKQLPPLPKLPPLPPIAPHP</sequence>
<dbReference type="EMBL" id="JAJSOW010000101">
    <property type="protein sequence ID" value="KAI9181023.1"/>
    <property type="molecule type" value="Genomic_DNA"/>
</dbReference>
<reference evidence="3" key="1">
    <citation type="journal article" date="2022" name="Plant J.">
        <title>Strategies of tolerance reflected in two North American maple genomes.</title>
        <authorList>
            <person name="McEvoy S.L."/>
            <person name="Sezen U.U."/>
            <person name="Trouern-Trend A."/>
            <person name="McMahon S.M."/>
            <person name="Schaberg P.G."/>
            <person name="Yang J."/>
            <person name="Wegrzyn J.L."/>
            <person name="Swenson N.G."/>
        </authorList>
    </citation>
    <scope>NUCLEOTIDE SEQUENCE</scope>
    <source>
        <strain evidence="3">91603</strain>
    </source>
</reference>
<dbReference type="Proteomes" id="UP001064489">
    <property type="component" value="Chromosome 4"/>
</dbReference>
<dbReference type="PANTHER" id="PTHR33935:SF22">
    <property type="entry name" value="OS10G0149400 PROTEIN"/>
    <property type="match status" value="1"/>
</dbReference>
<evidence type="ECO:0000313" key="4">
    <source>
        <dbReference type="Proteomes" id="UP001064489"/>
    </source>
</evidence>
<comment type="caution">
    <text evidence="3">The sequence shown here is derived from an EMBL/GenBank/DDBJ whole genome shotgun (WGS) entry which is preliminary data.</text>
</comment>
<proteinExistence type="predicted"/>